<keyword evidence="5 12" id="KW-0418">Kinase</keyword>
<dbReference type="NCBIfam" id="TIGR00549">
    <property type="entry name" value="mevalon_kin"/>
    <property type="match status" value="1"/>
</dbReference>
<reference evidence="12 13" key="1">
    <citation type="submission" date="2015-08" db="EMBL/GenBank/DDBJ databases">
        <title>Genome sequence of Streptococcus phocae subsp. phocae ATCC 51973T isolated from liver specimen obtained from seal.</title>
        <authorList>
            <person name="Avendano-Herrera R."/>
        </authorList>
    </citation>
    <scope>NUCLEOTIDE SEQUENCE [LARGE SCALE GENOMIC DNA]</scope>
    <source>
        <strain evidence="12 13">ATCC 51973</strain>
    </source>
</reference>
<dbReference type="InterPro" id="IPR014721">
    <property type="entry name" value="Ribsml_uS5_D2-typ_fold_subgr"/>
</dbReference>
<comment type="pathway">
    <text evidence="9">Isoprenoid biosynthesis; isopentenyl diphosphate biosynthesis via mevalonate pathway; isopentenyl diphosphate from (R)-mevalonate: step 1/3.</text>
</comment>
<dbReference type="EMBL" id="LHQM01000007">
    <property type="protein sequence ID" value="KPJ22937.1"/>
    <property type="molecule type" value="Genomic_DNA"/>
</dbReference>
<dbReference type="PATRIC" id="fig|119224.3.peg.1606"/>
<evidence type="ECO:0000259" key="11">
    <source>
        <dbReference type="Pfam" id="PF08544"/>
    </source>
</evidence>
<evidence type="ECO:0000256" key="6">
    <source>
        <dbReference type="ARBA" id="ARBA00022840"/>
    </source>
</evidence>
<dbReference type="Gene3D" id="3.30.70.890">
    <property type="entry name" value="GHMP kinase, C-terminal domain"/>
    <property type="match status" value="1"/>
</dbReference>
<evidence type="ECO:0000256" key="9">
    <source>
        <dbReference type="ARBA" id="ARBA00029438"/>
    </source>
</evidence>
<proteinExistence type="predicted"/>
<name>A0A0P6ST45_9STRE</name>
<protein>
    <submittedName>
        <fullName evidence="12">Mevalonate kinase</fullName>
    </submittedName>
</protein>
<feature type="domain" description="GHMP kinase C-terminal" evidence="11">
    <location>
        <begin position="205"/>
        <end position="283"/>
    </location>
</feature>
<dbReference type="RefSeq" id="WP_054278297.1">
    <property type="nucleotide sequence ID" value="NZ_LHQM01000007.1"/>
</dbReference>
<dbReference type="GO" id="GO:0005829">
    <property type="term" value="C:cytosol"/>
    <property type="evidence" value="ECO:0007669"/>
    <property type="project" value="TreeGrafter"/>
</dbReference>
<dbReference type="InterPro" id="IPR006205">
    <property type="entry name" value="Mev_gal_kin"/>
</dbReference>
<evidence type="ECO:0000256" key="8">
    <source>
        <dbReference type="ARBA" id="ARBA00023098"/>
    </source>
</evidence>
<feature type="domain" description="GHMP kinase N-terminal" evidence="10">
    <location>
        <begin position="61"/>
        <end position="138"/>
    </location>
</feature>
<evidence type="ECO:0000256" key="5">
    <source>
        <dbReference type="ARBA" id="ARBA00022777"/>
    </source>
</evidence>
<dbReference type="Gene3D" id="3.30.230.10">
    <property type="match status" value="1"/>
</dbReference>
<keyword evidence="6" id="KW-0067">ATP-binding</keyword>
<keyword evidence="1" id="KW-0963">Cytoplasm</keyword>
<dbReference type="InterPro" id="IPR036554">
    <property type="entry name" value="GHMP_kinase_C_sf"/>
</dbReference>
<evidence type="ECO:0000256" key="7">
    <source>
        <dbReference type="ARBA" id="ARBA00022842"/>
    </source>
</evidence>
<dbReference type="InterPro" id="IPR013750">
    <property type="entry name" value="GHMP_kinase_C_dom"/>
</dbReference>
<evidence type="ECO:0000313" key="12">
    <source>
        <dbReference type="EMBL" id="KPJ22937.1"/>
    </source>
</evidence>
<evidence type="ECO:0000256" key="4">
    <source>
        <dbReference type="ARBA" id="ARBA00022741"/>
    </source>
</evidence>
<dbReference type="AlphaFoldDB" id="A0A0P6ST45"/>
<sequence length="292" mass="31354">MTEKIGFGKAHSKIILIGEHSVVYGYPAIALPLTDIEVGCKIFPAKSPLNFDFYDTLSTAIYAALEYLNRLEEPIRYSITSQVPQKRGMGSSAAVSIAAIRAVFSYFQIPISASLLEILVNKAEIIAHTNPSGLDAKTCLSNDAIKFIRNIGFETIEIDLKAYLVIADTGIQGHTREAVGKVAQQEEANLPHLARLGYLAEQVEQAITSQDKVAIGRYMTQAHHSLKAIGVSIAKADHLVDSALKAGALGAKMTGGGLGGCMIALANNLTDAKTISKKLKEEGAVNTWIQML</sequence>
<keyword evidence="13" id="KW-1185">Reference proteome</keyword>
<evidence type="ECO:0000256" key="3">
    <source>
        <dbReference type="ARBA" id="ARBA00022679"/>
    </source>
</evidence>
<dbReference type="SUPFAM" id="SSF54211">
    <property type="entry name" value="Ribosomal protein S5 domain 2-like"/>
    <property type="match status" value="1"/>
</dbReference>
<organism evidence="12 13">
    <name type="scientific">Streptococcus phocae</name>
    <dbReference type="NCBI Taxonomy" id="119224"/>
    <lineage>
        <taxon>Bacteria</taxon>
        <taxon>Bacillati</taxon>
        <taxon>Bacillota</taxon>
        <taxon>Bacilli</taxon>
        <taxon>Lactobacillales</taxon>
        <taxon>Streptococcaceae</taxon>
        <taxon>Streptococcus</taxon>
    </lineage>
</organism>
<evidence type="ECO:0000256" key="2">
    <source>
        <dbReference type="ARBA" id="ARBA00022516"/>
    </source>
</evidence>
<accession>A0A0P6ST45</accession>
<dbReference type="InterPro" id="IPR020568">
    <property type="entry name" value="Ribosomal_Su5_D2-typ_SF"/>
</dbReference>
<dbReference type="GO" id="GO:0019287">
    <property type="term" value="P:isopentenyl diphosphate biosynthetic process, mevalonate pathway"/>
    <property type="evidence" value="ECO:0007669"/>
    <property type="project" value="UniProtKB-UniPathway"/>
</dbReference>
<keyword evidence="2" id="KW-0444">Lipid biosynthesis</keyword>
<dbReference type="GO" id="GO:0005524">
    <property type="term" value="F:ATP binding"/>
    <property type="evidence" value="ECO:0007669"/>
    <property type="project" value="UniProtKB-KW"/>
</dbReference>
<keyword evidence="4" id="KW-0547">Nucleotide-binding</keyword>
<dbReference type="STRING" id="119224.AKK44_02055"/>
<gene>
    <name evidence="12" type="ORF">AKK44_02055</name>
</gene>
<evidence type="ECO:0000259" key="10">
    <source>
        <dbReference type="Pfam" id="PF00288"/>
    </source>
</evidence>
<dbReference type="PANTHER" id="PTHR43290">
    <property type="entry name" value="MEVALONATE KINASE"/>
    <property type="match status" value="1"/>
</dbReference>
<keyword evidence="8" id="KW-0443">Lipid metabolism</keyword>
<dbReference type="Pfam" id="PF00288">
    <property type="entry name" value="GHMP_kinases_N"/>
    <property type="match status" value="1"/>
</dbReference>
<dbReference type="InterPro" id="IPR006204">
    <property type="entry name" value="GHMP_kinase_N_dom"/>
</dbReference>
<keyword evidence="3" id="KW-0808">Transferase</keyword>
<keyword evidence="7" id="KW-0460">Magnesium</keyword>
<comment type="caution">
    <text evidence="12">The sequence shown here is derived from an EMBL/GenBank/DDBJ whole genome shotgun (WGS) entry which is preliminary data.</text>
</comment>
<evidence type="ECO:0000256" key="1">
    <source>
        <dbReference type="ARBA" id="ARBA00022490"/>
    </source>
</evidence>
<dbReference type="SUPFAM" id="SSF55060">
    <property type="entry name" value="GHMP Kinase, C-terminal domain"/>
    <property type="match status" value="1"/>
</dbReference>
<dbReference type="Pfam" id="PF08544">
    <property type="entry name" value="GHMP_kinases_C"/>
    <property type="match status" value="1"/>
</dbReference>
<dbReference type="UniPathway" id="UPA00057">
    <property type="reaction ID" value="UER00098"/>
</dbReference>
<dbReference type="GO" id="GO:0004496">
    <property type="term" value="F:mevalonate kinase activity"/>
    <property type="evidence" value="ECO:0007669"/>
    <property type="project" value="InterPro"/>
</dbReference>
<dbReference type="PRINTS" id="PR00959">
    <property type="entry name" value="MEVGALKINASE"/>
</dbReference>
<dbReference type="PANTHER" id="PTHR43290:SF2">
    <property type="entry name" value="MEVALONATE KINASE"/>
    <property type="match status" value="1"/>
</dbReference>
<dbReference type="Proteomes" id="UP000049578">
    <property type="component" value="Unassembled WGS sequence"/>
</dbReference>
<evidence type="ECO:0000313" key="13">
    <source>
        <dbReference type="Proteomes" id="UP000049578"/>
    </source>
</evidence>